<dbReference type="GO" id="GO:0044550">
    <property type="term" value="P:secondary metabolite biosynthetic process"/>
    <property type="evidence" value="ECO:0007669"/>
    <property type="project" value="TreeGrafter"/>
</dbReference>
<feature type="domain" description="Carrier" evidence="7">
    <location>
        <begin position="447"/>
        <end position="521"/>
    </location>
</feature>
<dbReference type="InterPro" id="IPR023213">
    <property type="entry name" value="CAT-like_dom_sf"/>
</dbReference>
<evidence type="ECO:0000256" key="1">
    <source>
        <dbReference type="ARBA" id="ARBA00001957"/>
    </source>
</evidence>
<protein>
    <recommendedName>
        <fullName evidence="7">Carrier domain-containing protein</fullName>
    </recommendedName>
</protein>
<reference evidence="8" key="2">
    <citation type="submission" date="2020-09" db="EMBL/GenBank/DDBJ databases">
        <authorList>
            <person name="Sun Q."/>
            <person name="Ohkuma M."/>
        </authorList>
    </citation>
    <scope>NUCLEOTIDE SEQUENCE</scope>
    <source>
        <strain evidence="8">JCM 4136</strain>
    </source>
</reference>
<dbReference type="PROSITE" id="PS50075">
    <property type="entry name" value="CARRIER"/>
    <property type="match status" value="1"/>
</dbReference>
<dbReference type="Pfam" id="PF00668">
    <property type="entry name" value="Condensation"/>
    <property type="match status" value="1"/>
</dbReference>
<dbReference type="InterPro" id="IPR020845">
    <property type="entry name" value="AMP-binding_CS"/>
</dbReference>
<dbReference type="Pfam" id="PF13193">
    <property type="entry name" value="AMP-binding_C"/>
    <property type="match status" value="1"/>
</dbReference>
<dbReference type="InterPro" id="IPR020806">
    <property type="entry name" value="PKS_PP-bd"/>
</dbReference>
<evidence type="ECO:0000256" key="4">
    <source>
        <dbReference type="ARBA" id="ARBA00022553"/>
    </source>
</evidence>
<dbReference type="PANTHER" id="PTHR45527">
    <property type="entry name" value="NONRIBOSOMAL PEPTIDE SYNTHETASE"/>
    <property type="match status" value="1"/>
</dbReference>
<dbReference type="InterPro" id="IPR036736">
    <property type="entry name" value="ACP-like_sf"/>
</dbReference>
<dbReference type="CDD" id="cd19534">
    <property type="entry name" value="E_NRPS"/>
    <property type="match status" value="1"/>
</dbReference>
<dbReference type="AlphaFoldDB" id="A0A8H9HW95"/>
<dbReference type="Gene3D" id="3.30.300.30">
    <property type="match status" value="2"/>
</dbReference>
<sequence length="978" mass="104269">MDAALVEAARTTDDSPVPHPAVSPQNAAYVIYTSGSTGKPKGVVVPHHAMARLVAWATTLGEDTFAHTFFSTSLNFDVSVFELFGTLATGGTLEIAHNILSLTDHPAWNGTLVSAVPSAFQALVAEPTTRLDPKLLILAGEAFPTTLLDQARRALPHTTVANIYGPTEATVYATGWFSHENPDPKATTVPIGRPLAGKSAYVLDATLNPVPAGSWGELYLAGSLARGYIGRPHLTSERFVAHPYDQGARLYRTGDLVRRHLDGTLEYAGRNDHQIKVRGHRIETGEIETALLALPGTGQAAVVAREDQPGTKYLVAYLVTTGPEPADPAEVRAHLARTLPDHMLPAAFVTLDALPLNAAGKLDRAALPAPQVETAPATHLAPRTGTERLLAEIWATVLGRERVGVPDHMLPAAFVTLDALPLNAAGKLDRAALPAPGFEAPDHVYTAPRTETERVLCEVWAEVLGLGQVGVEDDFFDLGGDSIISLQVVSRARRAGLVITSRDVFLHPTVATLATTVDENGQVADDASAQQGTVLGAVAPTPVREWFFATHPVDPGHYTMSTSFALEPGTDLGALRAAVEALLTQHDALRSTFTRAADGTWSGRIAAAVDLDEVLTVHELPAGPQAEGAWVELATRTKAGLDLEHGPLFRVVVARPAPGAGPEAAESPLRLLVTAHHLVIDGVSWRILLADLGRAYEQALSVGATDLGAKSSSVRYWAERLGRHVQEGGFADQVEYWRSVTEAAEFALPLDTPDGTNLVADQAALQAHLDADETHALLHQVPGRFRTQINDVLLAALARTLREWTGHDRVAVNLEGHGREELFEDVDLTRTVGWFTSIYPVALTLPEAGDGDAGDWTATMRSVKRQLRAVPDRGVGYGALRHLTGELAGDPDPRISFNYLGQFGGEAGEGGLLAAALPPAGPEHGLRQERNHLIDVVAAVDGGRFTVTWYYSAAVHRESTVAALAEGFTAALRSACRS</sequence>
<dbReference type="GO" id="GO:0008610">
    <property type="term" value="P:lipid biosynthetic process"/>
    <property type="evidence" value="ECO:0007669"/>
    <property type="project" value="UniProtKB-ARBA"/>
</dbReference>
<reference evidence="8" key="1">
    <citation type="journal article" date="2014" name="Int. J. Syst. Evol. Microbiol.">
        <title>Complete genome sequence of Corynebacterium casei LMG S-19264T (=DSM 44701T), isolated from a smear-ripened cheese.</title>
        <authorList>
            <consortium name="US DOE Joint Genome Institute (JGI-PGF)"/>
            <person name="Walter F."/>
            <person name="Albersmeier A."/>
            <person name="Kalinowski J."/>
            <person name="Ruckert C."/>
        </authorList>
    </citation>
    <scope>NUCLEOTIDE SEQUENCE</scope>
    <source>
        <strain evidence="8">JCM 4136</strain>
    </source>
</reference>
<keyword evidence="6" id="KW-0045">Antibiotic biosynthesis</keyword>
<evidence type="ECO:0000256" key="6">
    <source>
        <dbReference type="ARBA" id="ARBA00023194"/>
    </source>
</evidence>
<evidence type="ECO:0000259" key="7">
    <source>
        <dbReference type="PROSITE" id="PS50075"/>
    </source>
</evidence>
<dbReference type="Gene3D" id="1.10.1200.10">
    <property type="entry name" value="ACP-like"/>
    <property type="match status" value="1"/>
</dbReference>
<dbReference type="SMART" id="SM00823">
    <property type="entry name" value="PKS_PP"/>
    <property type="match status" value="1"/>
</dbReference>
<dbReference type="Pfam" id="PF00501">
    <property type="entry name" value="AMP-binding"/>
    <property type="match status" value="1"/>
</dbReference>
<keyword evidence="4" id="KW-0597">Phosphoprotein</keyword>
<keyword evidence="3" id="KW-0596">Phosphopantetheine</keyword>
<proteinExistence type="inferred from homology"/>
<comment type="caution">
    <text evidence="8">The sequence shown here is derived from an EMBL/GenBank/DDBJ whole genome shotgun (WGS) entry which is preliminary data.</text>
</comment>
<evidence type="ECO:0000313" key="9">
    <source>
        <dbReference type="Proteomes" id="UP000660975"/>
    </source>
</evidence>
<comment type="similarity">
    <text evidence="2">Belongs to the ATP-dependent AMP-binding enzyme family.</text>
</comment>
<dbReference type="InterPro" id="IPR025110">
    <property type="entry name" value="AMP-bd_C"/>
</dbReference>
<evidence type="ECO:0000313" key="8">
    <source>
        <dbReference type="EMBL" id="GGU93440.1"/>
    </source>
</evidence>
<name>A0A8H9HW95_9ACTN</name>
<dbReference type="InterPro" id="IPR010060">
    <property type="entry name" value="NRPS_synth"/>
</dbReference>
<dbReference type="InterPro" id="IPR001242">
    <property type="entry name" value="Condensation_dom"/>
</dbReference>
<dbReference type="InterPro" id="IPR006162">
    <property type="entry name" value="Ppantetheine_attach_site"/>
</dbReference>
<dbReference type="PROSITE" id="PS00455">
    <property type="entry name" value="AMP_BINDING"/>
    <property type="match status" value="1"/>
</dbReference>
<gene>
    <name evidence="8" type="ORF">GCM10010227_55920</name>
</gene>
<organism evidence="8 9">
    <name type="scientific">Streptomyces gougerotii</name>
    <dbReference type="NCBI Taxonomy" id="53448"/>
    <lineage>
        <taxon>Bacteria</taxon>
        <taxon>Bacillati</taxon>
        <taxon>Actinomycetota</taxon>
        <taxon>Actinomycetes</taxon>
        <taxon>Kitasatosporales</taxon>
        <taxon>Streptomycetaceae</taxon>
        <taxon>Streptomyces</taxon>
        <taxon>Streptomyces diastaticus group</taxon>
    </lineage>
</organism>
<accession>A0A8H9HW95</accession>
<dbReference type="InterPro" id="IPR000873">
    <property type="entry name" value="AMP-dep_synth/lig_dom"/>
</dbReference>
<dbReference type="GO" id="GO:0031177">
    <property type="term" value="F:phosphopantetheine binding"/>
    <property type="evidence" value="ECO:0007669"/>
    <property type="project" value="InterPro"/>
</dbReference>
<dbReference type="PANTHER" id="PTHR45527:SF1">
    <property type="entry name" value="FATTY ACID SYNTHASE"/>
    <property type="match status" value="1"/>
</dbReference>
<keyword evidence="5" id="KW-0677">Repeat</keyword>
<dbReference type="PROSITE" id="PS00012">
    <property type="entry name" value="PHOSPHOPANTETHEINE"/>
    <property type="match status" value="1"/>
</dbReference>
<dbReference type="InterPro" id="IPR042099">
    <property type="entry name" value="ANL_N_sf"/>
</dbReference>
<dbReference type="Gene3D" id="3.30.559.30">
    <property type="entry name" value="Nonribosomal peptide synthetase, condensation domain"/>
    <property type="match status" value="1"/>
</dbReference>
<dbReference type="Gene3D" id="3.40.50.12780">
    <property type="entry name" value="N-terminal domain of ligase-like"/>
    <property type="match status" value="1"/>
</dbReference>
<dbReference type="EMBL" id="BMSC01000038">
    <property type="protein sequence ID" value="GGU93440.1"/>
    <property type="molecule type" value="Genomic_DNA"/>
</dbReference>
<dbReference type="SUPFAM" id="SSF47336">
    <property type="entry name" value="ACP-like"/>
    <property type="match status" value="1"/>
</dbReference>
<dbReference type="Gene3D" id="3.30.559.10">
    <property type="entry name" value="Chloramphenicol acetyltransferase-like domain"/>
    <property type="match status" value="1"/>
</dbReference>
<dbReference type="SUPFAM" id="SSF56801">
    <property type="entry name" value="Acetyl-CoA synthetase-like"/>
    <property type="match status" value="2"/>
</dbReference>
<dbReference type="InterPro" id="IPR009081">
    <property type="entry name" value="PP-bd_ACP"/>
</dbReference>
<dbReference type="Proteomes" id="UP000660975">
    <property type="component" value="Unassembled WGS sequence"/>
</dbReference>
<dbReference type="NCBIfam" id="TIGR01720">
    <property type="entry name" value="NRPS-para261"/>
    <property type="match status" value="1"/>
</dbReference>
<dbReference type="GO" id="GO:0017000">
    <property type="term" value="P:antibiotic biosynthetic process"/>
    <property type="evidence" value="ECO:0007669"/>
    <property type="project" value="UniProtKB-KW"/>
</dbReference>
<dbReference type="Pfam" id="PF00550">
    <property type="entry name" value="PP-binding"/>
    <property type="match status" value="1"/>
</dbReference>
<evidence type="ECO:0000256" key="5">
    <source>
        <dbReference type="ARBA" id="ARBA00022737"/>
    </source>
</evidence>
<dbReference type="CDD" id="cd05930">
    <property type="entry name" value="A_NRPS"/>
    <property type="match status" value="1"/>
</dbReference>
<evidence type="ECO:0000256" key="2">
    <source>
        <dbReference type="ARBA" id="ARBA00006432"/>
    </source>
</evidence>
<dbReference type="GO" id="GO:0003824">
    <property type="term" value="F:catalytic activity"/>
    <property type="evidence" value="ECO:0007669"/>
    <property type="project" value="InterPro"/>
</dbReference>
<dbReference type="InterPro" id="IPR045851">
    <property type="entry name" value="AMP-bd_C_sf"/>
</dbReference>
<dbReference type="FunFam" id="1.10.1200.10:FF:000005">
    <property type="entry name" value="Nonribosomal peptide synthetase 1"/>
    <property type="match status" value="1"/>
</dbReference>
<comment type="cofactor">
    <cofactor evidence="1">
        <name>pantetheine 4'-phosphate</name>
        <dbReference type="ChEBI" id="CHEBI:47942"/>
    </cofactor>
</comment>
<dbReference type="GO" id="GO:0043041">
    <property type="term" value="P:amino acid activation for nonribosomal peptide biosynthetic process"/>
    <property type="evidence" value="ECO:0007669"/>
    <property type="project" value="TreeGrafter"/>
</dbReference>
<dbReference type="GO" id="GO:0005737">
    <property type="term" value="C:cytoplasm"/>
    <property type="evidence" value="ECO:0007669"/>
    <property type="project" value="TreeGrafter"/>
</dbReference>
<dbReference type="SUPFAM" id="SSF52777">
    <property type="entry name" value="CoA-dependent acyltransferases"/>
    <property type="match status" value="2"/>
</dbReference>
<evidence type="ECO:0000256" key="3">
    <source>
        <dbReference type="ARBA" id="ARBA00022450"/>
    </source>
</evidence>
<dbReference type="FunFam" id="3.30.300.30:FF:000010">
    <property type="entry name" value="Enterobactin synthetase component F"/>
    <property type="match status" value="1"/>
</dbReference>